<reference evidence="2" key="1">
    <citation type="submission" date="2019-03" db="EMBL/GenBank/DDBJ databases">
        <title>WGS assembly of Setaria viridis.</title>
        <authorList>
            <person name="Huang P."/>
            <person name="Jenkins J."/>
            <person name="Grimwood J."/>
            <person name="Barry K."/>
            <person name="Healey A."/>
            <person name="Mamidi S."/>
            <person name="Sreedasyam A."/>
            <person name="Shu S."/>
            <person name="Feldman M."/>
            <person name="Wu J."/>
            <person name="Yu Y."/>
            <person name="Chen C."/>
            <person name="Johnson J."/>
            <person name="Rokhsar D."/>
            <person name="Baxter I."/>
            <person name="Schmutz J."/>
            <person name="Brutnell T."/>
            <person name="Kellogg E."/>
        </authorList>
    </citation>
    <scope>NUCLEOTIDE SEQUENCE [LARGE SCALE GENOMIC DNA]</scope>
</reference>
<keyword evidence="3" id="KW-1185">Reference proteome</keyword>
<accession>A0A4V6D3J0</accession>
<protein>
    <submittedName>
        <fullName evidence="2">Uncharacterized protein</fullName>
    </submittedName>
</protein>
<feature type="compositionally biased region" description="Polar residues" evidence="1">
    <location>
        <begin position="32"/>
        <end position="43"/>
    </location>
</feature>
<dbReference type="EMBL" id="CM016559">
    <property type="protein sequence ID" value="TKW02056.1"/>
    <property type="molecule type" value="Genomic_DNA"/>
</dbReference>
<evidence type="ECO:0000256" key="1">
    <source>
        <dbReference type="SAM" id="MobiDB-lite"/>
    </source>
</evidence>
<dbReference type="Proteomes" id="UP000298652">
    <property type="component" value="Chromosome 8"/>
</dbReference>
<feature type="compositionally biased region" description="Low complexity" evidence="1">
    <location>
        <begin position="44"/>
        <end position="61"/>
    </location>
</feature>
<dbReference type="AlphaFoldDB" id="A0A4V6D3J0"/>
<sequence length="226" mass="24244">MARLREQSSSEPAARRWPFFTPPFPPREPATNYLSDSTATPCNRPSSSSSLPARASPPYRSARCHHHPPEEAEGRVVPSPCKATAGSRPSRLPPWRSHLRPSPGGPPPPTGVPRPGDASLARPRRRRAPAGLLRLCSWPGEEEAPDQGGARSSAARGGKEGEPVGRFSAWKGSGPAGERKAVGQIRRPSIGGRKGKKKEVGRPVVKEKEVGPLACEEGRPVVRRPV</sequence>
<proteinExistence type="predicted"/>
<feature type="region of interest" description="Disordered" evidence="1">
    <location>
        <begin position="1"/>
        <end position="204"/>
    </location>
</feature>
<name>A0A4V6D3J0_SETVI</name>
<evidence type="ECO:0000313" key="3">
    <source>
        <dbReference type="Proteomes" id="UP000298652"/>
    </source>
</evidence>
<organism evidence="2 3">
    <name type="scientific">Setaria viridis</name>
    <name type="common">Green bristlegrass</name>
    <name type="synonym">Setaria italica subsp. viridis</name>
    <dbReference type="NCBI Taxonomy" id="4556"/>
    <lineage>
        <taxon>Eukaryota</taxon>
        <taxon>Viridiplantae</taxon>
        <taxon>Streptophyta</taxon>
        <taxon>Embryophyta</taxon>
        <taxon>Tracheophyta</taxon>
        <taxon>Spermatophyta</taxon>
        <taxon>Magnoliopsida</taxon>
        <taxon>Liliopsida</taxon>
        <taxon>Poales</taxon>
        <taxon>Poaceae</taxon>
        <taxon>PACMAD clade</taxon>
        <taxon>Panicoideae</taxon>
        <taxon>Panicodae</taxon>
        <taxon>Paniceae</taxon>
        <taxon>Cenchrinae</taxon>
        <taxon>Setaria</taxon>
    </lineage>
</organism>
<feature type="compositionally biased region" description="Pro residues" evidence="1">
    <location>
        <begin position="103"/>
        <end position="112"/>
    </location>
</feature>
<evidence type="ECO:0000313" key="2">
    <source>
        <dbReference type="EMBL" id="TKW02056.1"/>
    </source>
</evidence>
<gene>
    <name evidence="2" type="ORF">SEVIR_8G219700v2</name>
</gene>
<dbReference type="Gramene" id="TKW02056">
    <property type="protein sequence ID" value="TKW02056"/>
    <property type="gene ID" value="SEVIR_8G219700v2"/>
</dbReference>